<evidence type="ECO:0000259" key="1">
    <source>
        <dbReference type="Pfam" id="PF21721"/>
    </source>
</evidence>
<organism evidence="2 3">
    <name type="scientific">Proteus phage PM2</name>
    <dbReference type="NCBI Taxonomy" id="2025809"/>
    <lineage>
        <taxon>Viruses</taxon>
        <taxon>Duplodnaviria</taxon>
        <taxon>Heunggongvirae</taxon>
        <taxon>Uroviricota</taxon>
        <taxon>Caudoviricetes</taxon>
        <taxon>Pantevenvirales</taxon>
        <taxon>Straboviridae</taxon>
        <taxon>Bragavirus</taxon>
        <taxon>Bragavirus pm2</taxon>
    </lineage>
</organism>
<dbReference type="Proteomes" id="UP000257595">
    <property type="component" value="Segment"/>
</dbReference>
<accession>A0A249XYE8</accession>
<protein>
    <recommendedName>
        <fullName evidence="1">Phage tail fibre adhesin Gp38 N-terminal domain-containing protein</fullName>
    </recommendedName>
</protein>
<keyword evidence="3" id="KW-1185">Reference proteome</keyword>
<name>A0A249XYE8_9CAUD</name>
<evidence type="ECO:0000313" key="3">
    <source>
        <dbReference type="Proteomes" id="UP000257595"/>
    </source>
</evidence>
<dbReference type="RefSeq" id="YP_010092114.1">
    <property type="nucleotide sequence ID" value="NC_055727.1"/>
</dbReference>
<proteinExistence type="predicted"/>
<feature type="domain" description="Phage tail fibre adhesin Gp38 N-terminal" evidence="1">
    <location>
        <begin position="1"/>
        <end position="40"/>
    </location>
</feature>
<dbReference type="InterPro" id="IPR048291">
    <property type="entry name" value="Gp38_N"/>
</dbReference>
<reference evidence="2 3" key="1">
    <citation type="submission" date="2017-04" db="EMBL/GenBank/DDBJ databases">
        <title>Complete Genome Sequence of Lytic Bacteriophage PM2 Infecting Proteus mirabilis Isolates.</title>
        <authorList>
            <person name="Kim D."/>
            <person name="Kim Y.J."/>
            <person name="Han B.K."/>
            <person name="Kim H."/>
        </authorList>
    </citation>
    <scope>NUCLEOTIDE SEQUENCE [LARGE SCALE GENOMIC DNA]</scope>
</reference>
<sequence>MAVTGPRVGSSAKAETGLASMKAAGAKLGLSVPFKMSQMIGKSVAGLIFAVDVNPDYPGNKYGNFSTHGTPKGYLKKGDTGDKLMQIEGIYAINFTTQQVMFIMSDPARIHNYTAMIIEYSGTQYKLVPQRDALGTAYFNMVTNVDKFTELMMKNLGVEFQMKVIQIT</sequence>
<dbReference type="GeneID" id="65109659"/>
<evidence type="ECO:0000313" key="2">
    <source>
        <dbReference type="EMBL" id="ASZ76506.1"/>
    </source>
</evidence>
<dbReference type="KEGG" id="vg:65109659"/>
<dbReference type="Pfam" id="PF21721">
    <property type="entry name" value="Gp38_N"/>
    <property type="match status" value="1"/>
</dbReference>
<dbReference type="EMBL" id="MF001355">
    <property type="protein sequence ID" value="ASZ76506.1"/>
    <property type="molecule type" value="Genomic_DNA"/>
</dbReference>